<evidence type="ECO:0000256" key="3">
    <source>
        <dbReference type="ARBA" id="ARBA00022729"/>
    </source>
</evidence>
<dbReference type="SMART" id="SM00321">
    <property type="entry name" value="WSC"/>
    <property type="match status" value="6"/>
</dbReference>
<gene>
    <name evidence="10" type="ORF">HMPREF1120_07374</name>
</gene>
<dbReference type="PANTHER" id="PTHR24269">
    <property type="entry name" value="KREMEN PROTEIN"/>
    <property type="match status" value="1"/>
</dbReference>
<keyword evidence="4" id="KW-1133">Transmembrane helix</keyword>
<dbReference type="OMA" id="AMCRAHC"/>
<dbReference type="GO" id="GO:0005886">
    <property type="term" value="C:plasma membrane"/>
    <property type="evidence" value="ECO:0007669"/>
    <property type="project" value="TreeGrafter"/>
</dbReference>
<dbReference type="HOGENOM" id="CLU_000702_0_0_1"/>
<dbReference type="InterPro" id="IPR002889">
    <property type="entry name" value="WSC_carb-bd"/>
</dbReference>
<dbReference type="OrthoDB" id="5985073at2759"/>
<protein>
    <recommendedName>
        <fullName evidence="9">WSC domain-containing protein</fullName>
    </recommendedName>
</protein>
<keyword evidence="3 8" id="KW-0732">Signal</keyword>
<dbReference type="STRING" id="858893.H6C6N8"/>
<dbReference type="SUPFAM" id="SSF50998">
    <property type="entry name" value="Quinoprotein alcohol dehydrogenase-like"/>
    <property type="match status" value="1"/>
</dbReference>
<evidence type="ECO:0000256" key="4">
    <source>
        <dbReference type="ARBA" id="ARBA00022989"/>
    </source>
</evidence>
<dbReference type="Proteomes" id="UP000007304">
    <property type="component" value="Unassembled WGS sequence"/>
</dbReference>
<organism evidence="10 11">
    <name type="scientific">Exophiala dermatitidis (strain ATCC 34100 / CBS 525.76 / NIH/UT8656)</name>
    <name type="common">Black yeast</name>
    <name type="synonym">Wangiella dermatitidis</name>
    <dbReference type="NCBI Taxonomy" id="858893"/>
    <lineage>
        <taxon>Eukaryota</taxon>
        <taxon>Fungi</taxon>
        <taxon>Dikarya</taxon>
        <taxon>Ascomycota</taxon>
        <taxon>Pezizomycotina</taxon>
        <taxon>Eurotiomycetes</taxon>
        <taxon>Chaetothyriomycetidae</taxon>
        <taxon>Chaetothyriales</taxon>
        <taxon>Herpotrichiellaceae</taxon>
        <taxon>Exophiala</taxon>
    </lineage>
</organism>
<dbReference type="Pfam" id="PF01822">
    <property type="entry name" value="WSC"/>
    <property type="match status" value="6"/>
</dbReference>
<feature type="compositionally biased region" description="Low complexity" evidence="7">
    <location>
        <begin position="1759"/>
        <end position="1855"/>
    </location>
</feature>
<feature type="domain" description="WSC" evidence="9">
    <location>
        <begin position="1284"/>
        <end position="1375"/>
    </location>
</feature>
<evidence type="ECO:0000313" key="10">
    <source>
        <dbReference type="EMBL" id="EHY59384.1"/>
    </source>
</evidence>
<evidence type="ECO:0000256" key="7">
    <source>
        <dbReference type="SAM" id="MobiDB-lite"/>
    </source>
</evidence>
<accession>H6C6N8</accession>
<dbReference type="GeneID" id="20312013"/>
<feature type="chain" id="PRO_5003603121" description="WSC domain-containing protein" evidence="8">
    <location>
        <begin position="32"/>
        <end position="2120"/>
    </location>
</feature>
<dbReference type="PANTHER" id="PTHR24269:SF16">
    <property type="entry name" value="PROTEIN SLG1"/>
    <property type="match status" value="1"/>
</dbReference>
<proteinExistence type="predicted"/>
<dbReference type="PROSITE" id="PS51212">
    <property type="entry name" value="WSC"/>
    <property type="match status" value="6"/>
</dbReference>
<dbReference type="EMBL" id="JH226135">
    <property type="protein sequence ID" value="EHY59384.1"/>
    <property type="molecule type" value="Genomic_DNA"/>
</dbReference>
<keyword evidence="2" id="KW-0812">Transmembrane</keyword>
<feature type="domain" description="WSC" evidence="9">
    <location>
        <begin position="2002"/>
        <end position="2117"/>
    </location>
</feature>
<dbReference type="eggNOG" id="KOG4157">
    <property type="taxonomic scope" value="Eukaryota"/>
</dbReference>
<keyword evidence="5" id="KW-0472">Membrane</keyword>
<evidence type="ECO:0000313" key="11">
    <source>
        <dbReference type="Proteomes" id="UP000007304"/>
    </source>
</evidence>
<dbReference type="InterPro" id="IPR011047">
    <property type="entry name" value="Quinoprotein_ADH-like_sf"/>
</dbReference>
<feature type="domain" description="WSC" evidence="9">
    <location>
        <begin position="1169"/>
        <end position="1260"/>
    </location>
</feature>
<feature type="signal peptide" evidence="8">
    <location>
        <begin position="1"/>
        <end position="31"/>
    </location>
</feature>
<feature type="compositionally biased region" description="Polar residues" evidence="7">
    <location>
        <begin position="1748"/>
        <end position="1758"/>
    </location>
</feature>
<evidence type="ECO:0000256" key="5">
    <source>
        <dbReference type="ARBA" id="ARBA00023136"/>
    </source>
</evidence>
<feature type="domain" description="WSC" evidence="9">
    <location>
        <begin position="930"/>
        <end position="1026"/>
    </location>
</feature>
<evidence type="ECO:0000256" key="6">
    <source>
        <dbReference type="ARBA" id="ARBA00023180"/>
    </source>
</evidence>
<evidence type="ECO:0000256" key="1">
    <source>
        <dbReference type="ARBA" id="ARBA00004167"/>
    </source>
</evidence>
<dbReference type="InterPro" id="IPR013783">
    <property type="entry name" value="Ig-like_fold"/>
</dbReference>
<sequence length="2120" mass="219749">MRFSLRFSVRSFAAFLLYLSLISIQWVNALANTDTITWGGSNDRSGYQNNHNMDSAVVGSAQFGLLFRTKLPGTYPINGQNVPEQIFSQPLVYTGSDGVQYLYIATTQNNLYKIIAKTGIIVASRNIHRPFLVSDLNGCVDINPTVGVTATGVIDPDTDTWYFTSKTYIDQNLNGPTGRPNGRYYIHAVSTVDLSERPNFPVNLEGMVARNNPERSFNGGIHHQRPALLHTGNFIYAGFASHCVQWNFTGWIVGWDKGTGQLVERFATEGAGVGPDIPGAGVWMSGGGLATDGKGSMFFATGNGYASQLDGIPVNGRNPPTSLEEAAVHMAINEDGSLTVVDFFMPWEKTQLDGADKDLGTSPLELLPSQFSCGDIKRMGVVTGKSGKTYWLNLDNLGGYQNGPNKLDNVIQVYQNENSVYAGAGVYPLEGGYIYINVIQYKTHVFKFSCNNGVPYFNKVADSPEKNAYILGVGHGTVTSLNDQPGTGLVWTSDVEGSNLRIYNAIPNNGILQEINSFVTPGTTKFTRPVFGDGIVYQGTTQGYIYAYGAPVNLPLNCTGVQFGTVNLNATTAPMTVQCLANTAVTITGAGLSGNPNFAINSLPNFPITVAQGQQFSFQATFSPQIVGPLSSSVILNTTQQAAGFSINTPVQLKGTGQSQAPLLMITPNTVSWNGVITGQEAGGVNQSVIISNVGNAPLSITKILYSVVGETGPWITPNGTQTVTGVSAFTFYNMPLSVGPNSAITVPINFNPPSSGNYGVYVQVVSNGGTKVFDVLATGSDEPRAVVEFQTPGGGWIRYDNTTAFSFGNVTENTSRYLKMRLTNNGSPNAAALSVTVSKPPFGIPGSIIGASNQVDLAEGTLVYAGQNLTATLFCSVPKSQINVDPYVGTAQWTMNLNDPMFGKQHIQFLCNAVSEQGPPLNPVTQQGIYRYAGCYTENNPGRQLQAAIYSGPLNTNEQCIAQCSAAGYIFAGTQYNQECWCGYNRPKTVNDDANCNFACSGNENEICGGNGITGSGSFISLFGDITRWNGNATDSPGPYVNPGALGFRSLGCYTEGSQSRALNVQVNANNTVTGCLAACQGYLYSGVEYGGQCFCGNSLSAGAVSTAASDCSMTCNNNQTEFCGGPSRLNMYMYGNGSLPTSTATSGTGNQNPPGPTGLAIPSTIGNFSYVSCYTEATAGRALSGYTLADNSITTQTCASNCTQYRYFGVEYGRECYCGNTLGAGSAPATDGRCNMPCSGNSSLVCGGPNGLTLYVNPNWTTTTPPPAPTPSGPSTVSNIGNFRYVDCHTEATNGRALTGNAVASNDMTAQYCAGNCTGFMYFGVEYGRECYCGNTLSAGSTTATDGRCSMTCAGNSSTVCGGPNGLSLYQYVIPSNSSSSSTSLVPSSTSAGLSTLSSSTSTGKTSTAGSFANTTSTTGSRNILSVTSNSIVTSTRIATSTALSSTPSTSFSTLRASALGNSSTSSSALSSSSTWLTSSRAGISSTSSTSSSSFLVSSRNGTSSSTASLVSTTSLASDNLIRVINGSTTTSTARPGSSTLTTLKGSLSVNTTQVTSTSTVPIRSLVSITSFNVPTTTTASRNTTSASFASTAFMSSSTSRSLAANSTSMSSTSRSPTSSVTSTSLSSLTVLRTSASTMSSGSRLASNSTSASSLTSFSSSESSASRSLASNSTLASTTSRSSTPSVTSRSLPSSTTARTSAFTSSSGSSLARNATSTSLSPSSSSSTDARPSTSSGGSPSNVSGWTSLTNPSGPVSTASTARTSGAAPALISTSSQSASTTASTATSSYSRTSSSTSGSSTGFSTSFVSRTSSSTGSSMTISGATQNTGSNSRSTSSSISTSQSSTKPSLTTISRTLSTASPATTSASISTSSVTPSPSPNSYLGQYYPNTTYIGCAAELPSGRLLSSSSMTNSSMTISTCIAFCSSQSFPLAGLEYGRECYCAPALPADTPLNATGCTMPCGGASSSEICGGRSRLSIYNNTAVSAPSGPSVQKVIGDYTYQGCYTDPSAAQRALKGYSTTIAEGSGGQEGMTQSLCVSTCADRGFRYAGVEYSRECYCGNELNVSPAATTTTAATNNKAVQQTSEAECNMLCAGDKHQLCGGSSRIGVWMAMAMK</sequence>
<feature type="domain" description="WSC" evidence="9">
    <location>
        <begin position="1048"/>
        <end position="1137"/>
    </location>
</feature>
<name>H6C6N8_EXODN</name>
<reference evidence="10" key="1">
    <citation type="submission" date="2011-07" db="EMBL/GenBank/DDBJ databases">
        <title>The Genome Sequence of Exophiala (Wangiella) dermatitidis NIH/UT8656.</title>
        <authorList>
            <consortium name="The Broad Institute Genome Sequencing Platform"/>
            <person name="Cuomo C."/>
            <person name="Wang Z."/>
            <person name="Hunicke-Smith S."/>
            <person name="Szanislo P.J."/>
            <person name="Earl A."/>
            <person name="Young S.K."/>
            <person name="Zeng Q."/>
            <person name="Gargeya S."/>
            <person name="Fitzgerald M."/>
            <person name="Haas B."/>
            <person name="Abouelleil A."/>
            <person name="Alvarado L."/>
            <person name="Arachchi H.M."/>
            <person name="Berlin A."/>
            <person name="Brown A."/>
            <person name="Chapman S.B."/>
            <person name="Chen Z."/>
            <person name="Dunbar C."/>
            <person name="Freedman E."/>
            <person name="Gearin G."/>
            <person name="Gellesch M."/>
            <person name="Goldberg J."/>
            <person name="Griggs A."/>
            <person name="Gujja S."/>
            <person name="Heiman D."/>
            <person name="Howarth C."/>
            <person name="Larson L."/>
            <person name="Lui A."/>
            <person name="MacDonald P.J.P."/>
            <person name="Montmayeur A."/>
            <person name="Murphy C."/>
            <person name="Neiman D."/>
            <person name="Pearson M."/>
            <person name="Priest M."/>
            <person name="Roberts A."/>
            <person name="Saif S."/>
            <person name="Shea T."/>
            <person name="Shenoy N."/>
            <person name="Sisk P."/>
            <person name="Stolte C."/>
            <person name="Sykes S."/>
            <person name="Wortman J."/>
            <person name="Nusbaum C."/>
            <person name="Birren B."/>
        </authorList>
    </citation>
    <scope>NUCLEOTIDE SEQUENCE</scope>
    <source>
        <strain evidence="10">NIH/UT8656</strain>
    </source>
</reference>
<dbReference type="InterPro" id="IPR051836">
    <property type="entry name" value="Kremen_rcpt"/>
</dbReference>
<feature type="region of interest" description="Disordered" evidence="7">
    <location>
        <begin position="1396"/>
        <end position="1418"/>
    </location>
</feature>
<dbReference type="RefSeq" id="XP_009159845.1">
    <property type="nucleotide sequence ID" value="XM_009161597.1"/>
</dbReference>
<feature type="compositionally biased region" description="Low complexity" evidence="7">
    <location>
        <begin position="1396"/>
        <end position="1413"/>
    </location>
</feature>
<keyword evidence="6" id="KW-0325">Glycoprotein</keyword>
<feature type="domain" description="WSC" evidence="9">
    <location>
        <begin position="1893"/>
        <end position="1986"/>
    </location>
</feature>
<comment type="subcellular location">
    <subcellularLocation>
        <location evidence="1">Membrane</location>
        <topology evidence="1">Single-pass membrane protein</topology>
    </subcellularLocation>
</comment>
<dbReference type="Gene3D" id="2.60.40.10">
    <property type="entry name" value="Immunoglobulins"/>
    <property type="match status" value="1"/>
</dbReference>
<dbReference type="VEuPathDB" id="FungiDB:HMPREF1120_07374"/>
<dbReference type="InParanoid" id="H6C6N8"/>
<feature type="compositionally biased region" description="Low complexity" evidence="7">
    <location>
        <begin position="1608"/>
        <end position="1747"/>
    </location>
</feature>
<evidence type="ECO:0000256" key="8">
    <source>
        <dbReference type="SAM" id="SignalP"/>
    </source>
</evidence>
<keyword evidence="11" id="KW-1185">Reference proteome</keyword>
<feature type="region of interest" description="Disordered" evidence="7">
    <location>
        <begin position="1608"/>
        <end position="1855"/>
    </location>
</feature>
<evidence type="ECO:0000256" key="2">
    <source>
        <dbReference type="ARBA" id="ARBA00022692"/>
    </source>
</evidence>
<evidence type="ECO:0000259" key="9">
    <source>
        <dbReference type="PROSITE" id="PS51212"/>
    </source>
</evidence>